<accession>A0A1H4GVW0</accession>
<proteinExistence type="predicted"/>
<dbReference type="AlphaFoldDB" id="A0A1H4GVW0"/>
<dbReference type="InterPro" id="IPR025495">
    <property type="entry name" value="DUF4386"/>
</dbReference>
<dbReference type="OrthoDB" id="1160166at2"/>
<evidence type="ECO:0000256" key="1">
    <source>
        <dbReference type="SAM" id="Phobius"/>
    </source>
</evidence>
<evidence type="ECO:0000313" key="3">
    <source>
        <dbReference type="Proteomes" id="UP000199656"/>
    </source>
</evidence>
<feature type="transmembrane region" description="Helical" evidence="1">
    <location>
        <begin position="85"/>
        <end position="104"/>
    </location>
</feature>
<feature type="transmembrane region" description="Helical" evidence="1">
    <location>
        <begin position="12"/>
        <end position="29"/>
    </location>
</feature>
<keyword evidence="1" id="KW-1133">Transmembrane helix</keyword>
<protein>
    <recommendedName>
        <fullName evidence="4">DUF4386 domain-containing protein</fullName>
    </recommendedName>
</protein>
<organism evidence="2 3">
    <name type="scientific">Chitinophaga terrae</name>
    <name type="common">ex Kim and Jung 2007</name>
    <dbReference type="NCBI Taxonomy" id="408074"/>
    <lineage>
        <taxon>Bacteria</taxon>
        <taxon>Pseudomonadati</taxon>
        <taxon>Bacteroidota</taxon>
        <taxon>Chitinophagia</taxon>
        <taxon>Chitinophagales</taxon>
        <taxon>Chitinophagaceae</taxon>
        <taxon>Chitinophaga</taxon>
    </lineage>
</organism>
<feature type="transmembrane region" description="Helical" evidence="1">
    <location>
        <begin position="143"/>
        <end position="162"/>
    </location>
</feature>
<dbReference type="EMBL" id="FNRL01000062">
    <property type="protein sequence ID" value="SEB12792.1"/>
    <property type="molecule type" value="Genomic_DNA"/>
</dbReference>
<feature type="transmembrane region" description="Helical" evidence="1">
    <location>
        <begin position="169"/>
        <end position="188"/>
    </location>
</feature>
<dbReference type="STRING" id="408074.SAMN05660909_05694"/>
<keyword evidence="1" id="KW-0812">Transmembrane</keyword>
<evidence type="ECO:0008006" key="4">
    <source>
        <dbReference type="Google" id="ProtNLM"/>
    </source>
</evidence>
<name>A0A1H4GVW0_9BACT</name>
<keyword evidence="3" id="KW-1185">Reference proteome</keyword>
<feature type="transmembrane region" description="Helical" evidence="1">
    <location>
        <begin position="57"/>
        <end position="78"/>
    </location>
</feature>
<dbReference type="RefSeq" id="WP_089766378.1">
    <property type="nucleotide sequence ID" value="NZ_BKAT01000090.1"/>
</dbReference>
<reference evidence="3" key="1">
    <citation type="submission" date="2016-10" db="EMBL/GenBank/DDBJ databases">
        <authorList>
            <person name="Varghese N."/>
            <person name="Submissions S."/>
        </authorList>
    </citation>
    <scope>NUCLEOTIDE SEQUENCE [LARGE SCALE GENOMIC DNA]</scope>
    <source>
        <strain evidence="3">DSM 23920</strain>
    </source>
</reference>
<evidence type="ECO:0000313" key="2">
    <source>
        <dbReference type="EMBL" id="SEB12792.1"/>
    </source>
</evidence>
<gene>
    <name evidence="2" type="ORF">SAMN05660909_05694</name>
</gene>
<feature type="transmembrane region" description="Helical" evidence="1">
    <location>
        <begin position="200"/>
        <end position="222"/>
    </location>
</feature>
<dbReference type="Pfam" id="PF14329">
    <property type="entry name" value="DUF4386"/>
    <property type="match status" value="1"/>
</dbReference>
<sequence length="228" mass="25429">MENKRKVSRIAGALYLVVVLTGMFSLAYVPKQLFAWDNPAKTYNNILNHETMFRLSLASSVLCYTAFIFLPVVLYYLLRSVNGKIATIMALLAIISVPISLVNLQNKYHILTILDGLRQSNVPAGSELHNQVMLYLNQYDNGILIATIFWGLWLLPFGYLVYKSDFLPKVLGILLMLGCFGYLINFFGNTLSGNYEGLGVSQYIGLLPAIGEIGTCLWLLFIGAKNKA</sequence>
<dbReference type="Proteomes" id="UP000199656">
    <property type="component" value="Unassembled WGS sequence"/>
</dbReference>
<keyword evidence="1" id="KW-0472">Membrane</keyword>